<organism evidence="3 4">
    <name type="scientific">Actinocrinis puniceicyclus</name>
    <dbReference type="NCBI Taxonomy" id="977794"/>
    <lineage>
        <taxon>Bacteria</taxon>
        <taxon>Bacillati</taxon>
        <taxon>Actinomycetota</taxon>
        <taxon>Actinomycetes</taxon>
        <taxon>Catenulisporales</taxon>
        <taxon>Actinospicaceae</taxon>
        <taxon>Actinocrinis</taxon>
    </lineage>
</organism>
<evidence type="ECO:0000313" key="3">
    <source>
        <dbReference type="EMBL" id="MBS2965546.1"/>
    </source>
</evidence>
<name>A0A8J7WNB2_9ACTN</name>
<feature type="region of interest" description="Disordered" evidence="1">
    <location>
        <begin position="217"/>
        <end position="239"/>
    </location>
</feature>
<evidence type="ECO:0000256" key="1">
    <source>
        <dbReference type="SAM" id="MobiDB-lite"/>
    </source>
</evidence>
<feature type="transmembrane region" description="Helical" evidence="2">
    <location>
        <begin position="5"/>
        <end position="21"/>
    </location>
</feature>
<keyword evidence="2" id="KW-0472">Membrane</keyword>
<comment type="caution">
    <text evidence="3">The sequence shown here is derived from an EMBL/GenBank/DDBJ whole genome shotgun (WGS) entry which is preliminary data.</text>
</comment>
<feature type="transmembrane region" description="Helical" evidence="2">
    <location>
        <begin position="135"/>
        <end position="155"/>
    </location>
</feature>
<proteinExistence type="predicted"/>
<keyword evidence="2" id="KW-0812">Transmembrane</keyword>
<evidence type="ECO:0000313" key="4">
    <source>
        <dbReference type="Proteomes" id="UP000677913"/>
    </source>
</evidence>
<feature type="transmembrane region" description="Helical" evidence="2">
    <location>
        <begin position="27"/>
        <end position="47"/>
    </location>
</feature>
<feature type="transmembrane region" description="Helical" evidence="2">
    <location>
        <begin position="103"/>
        <end position="129"/>
    </location>
</feature>
<dbReference type="RefSeq" id="WP_211469901.1">
    <property type="nucleotide sequence ID" value="NZ_JAGSXH010000089.1"/>
</dbReference>
<keyword evidence="2" id="KW-1133">Transmembrane helix</keyword>
<feature type="compositionally biased region" description="Polar residues" evidence="1">
    <location>
        <begin position="229"/>
        <end position="239"/>
    </location>
</feature>
<sequence length="239" mass="26085">MTAVLWGIAFVIFGVCIWGGLRLDDTVLQVATYWLVAVACTLFWATFMRVSAQFVDEDWHIAYEIGPDAILAPGRDRRLDLALARGLARDRSADYWPPATWRLFGWFAAVFWLASAAATAAALSGAALVPADDRTTLLVLLMAPAVQFTAAAIVGPGLTRMLKLREGAREARRRVCEQGSEYELLRTLNTATPEQLRHAVDVLVKLGYADAPTLGEGVRSGQVRPGSASVWQTLGRSRP</sequence>
<protein>
    <submittedName>
        <fullName evidence="3">Uncharacterized protein</fullName>
    </submittedName>
</protein>
<dbReference type="Proteomes" id="UP000677913">
    <property type="component" value="Unassembled WGS sequence"/>
</dbReference>
<accession>A0A8J7WNB2</accession>
<keyword evidence="4" id="KW-1185">Reference proteome</keyword>
<dbReference type="AlphaFoldDB" id="A0A8J7WNB2"/>
<dbReference type="EMBL" id="JAGSXH010000089">
    <property type="protein sequence ID" value="MBS2965546.1"/>
    <property type="molecule type" value="Genomic_DNA"/>
</dbReference>
<reference evidence="3" key="1">
    <citation type="submission" date="2021-04" db="EMBL/GenBank/DDBJ databases">
        <title>Genome based classification of Actinospica acidithermotolerans sp. nov., an actinobacterium isolated from an Indonesian hot spring.</title>
        <authorList>
            <person name="Kusuma A.B."/>
            <person name="Putra K.E."/>
            <person name="Nafisah S."/>
            <person name="Loh J."/>
            <person name="Nouioui I."/>
            <person name="Goodfellow M."/>
        </authorList>
    </citation>
    <scope>NUCLEOTIDE SEQUENCE</scope>
    <source>
        <strain evidence="3">DSM 45618</strain>
    </source>
</reference>
<gene>
    <name evidence="3" type="ORF">KGA66_21025</name>
</gene>
<evidence type="ECO:0000256" key="2">
    <source>
        <dbReference type="SAM" id="Phobius"/>
    </source>
</evidence>